<organism evidence="9 10">
    <name type="scientific">Spirosoma arboris</name>
    <dbReference type="NCBI Taxonomy" id="2682092"/>
    <lineage>
        <taxon>Bacteria</taxon>
        <taxon>Pseudomonadati</taxon>
        <taxon>Bacteroidota</taxon>
        <taxon>Cytophagia</taxon>
        <taxon>Cytophagales</taxon>
        <taxon>Cytophagaceae</taxon>
        <taxon>Spirosoma</taxon>
    </lineage>
</organism>
<proteinExistence type="predicted"/>
<dbReference type="InterPro" id="IPR050250">
    <property type="entry name" value="Macrolide_Exporter_MacB"/>
</dbReference>
<comment type="caution">
    <text evidence="9">The sequence shown here is derived from an EMBL/GenBank/DDBJ whole genome shotgun (WGS) entry which is preliminary data.</text>
</comment>
<evidence type="ECO:0000256" key="3">
    <source>
        <dbReference type="ARBA" id="ARBA00022692"/>
    </source>
</evidence>
<protein>
    <submittedName>
        <fullName evidence="9">FtsX-like permease family protein</fullName>
    </submittedName>
</protein>
<dbReference type="GO" id="GO:0022857">
    <property type="term" value="F:transmembrane transporter activity"/>
    <property type="evidence" value="ECO:0007669"/>
    <property type="project" value="TreeGrafter"/>
</dbReference>
<dbReference type="Pfam" id="PF12704">
    <property type="entry name" value="MacB_PCD"/>
    <property type="match status" value="2"/>
</dbReference>
<evidence type="ECO:0000313" key="10">
    <source>
        <dbReference type="Proteomes" id="UP000436006"/>
    </source>
</evidence>
<feature type="domain" description="ABC3 transporter permease C-terminal" evidence="7">
    <location>
        <begin position="770"/>
        <end position="883"/>
    </location>
</feature>
<evidence type="ECO:0000256" key="5">
    <source>
        <dbReference type="ARBA" id="ARBA00023136"/>
    </source>
</evidence>
<evidence type="ECO:0000256" key="4">
    <source>
        <dbReference type="ARBA" id="ARBA00022989"/>
    </source>
</evidence>
<keyword evidence="5 6" id="KW-0472">Membrane</keyword>
<dbReference type="Pfam" id="PF02687">
    <property type="entry name" value="FtsX"/>
    <property type="match status" value="2"/>
</dbReference>
<dbReference type="EMBL" id="WPIN01000001">
    <property type="protein sequence ID" value="MVM29123.1"/>
    <property type="molecule type" value="Genomic_DNA"/>
</dbReference>
<dbReference type="InterPro" id="IPR047699">
    <property type="entry name" value="Permease_put_prefix"/>
</dbReference>
<name>A0A7K1S5M0_9BACT</name>
<feature type="domain" description="ABC3 transporter permease C-terminal" evidence="7">
    <location>
        <begin position="382"/>
        <end position="497"/>
    </location>
</feature>
<dbReference type="PANTHER" id="PTHR30572:SF18">
    <property type="entry name" value="ABC-TYPE MACROLIDE FAMILY EXPORT SYSTEM PERMEASE COMPONENT 2"/>
    <property type="match status" value="1"/>
</dbReference>
<evidence type="ECO:0000259" key="8">
    <source>
        <dbReference type="Pfam" id="PF12704"/>
    </source>
</evidence>
<feature type="transmembrane region" description="Helical" evidence="6">
    <location>
        <begin position="853"/>
        <end position="876"/>
    </location>
</feature>
<dbReference type="RefSeq" id="WP_157583197.1">
    <property type="nucleotide sequence ID" value="NZ_WPIN01000001.1"/>
</dbReference>
<gene>
    <name evidence="9" type="ORF">GO755_03695</name>
</gene>
<feature type="transmembrane region" description="Helical" evidence="6">
    <location>
        <begin position="107"/>
        <end position="128"/>
    </location>
</feature>
<keyword evidence="4 6" id="KW-1133">Transmembrane helix</keyword>
<keyword evidence="3 6" id="KW-0812">Transmembrane</keyword>
<feature type="domain" description="MacB-like periplasmic core" evidence="8">
    <location>
        <begin position="597"/>
        <end position="696"/>
    </location>
</feature>
<sequence>MEKQPKSLPPRWADRLLEWFVAPHLLEYVQGDLHEDFHKQVGQVGLARARCAYVWAVLHCLTPFFIKRQTFQSSHYSEYPNPLFTDMLSNYLTIAFRNLWRHKAFTAINIIGLAVGLATCLLIVLFVLHELSYDRYYANADRMYRMTLYNRMGEKEYNFAYTSEPAGQALLHDCPGVEAVTRLRDDGAMLVKNGQETFKEENVAFVDSNFFSFFSIPLLKGYKASVLIEPKTLVLTQTTARKYFGSADPIGKTLSMGNLGVFRVTGVCADVPSNTHFHYDMFGSFRSVNQGTKWLASGAYVYLLLRDGYSIQQVEAQSKGFISKYMTSEIKEFLGITLPEFLQKGNRIGFGFQPVTAIHLHSDLDDEMEANGDIKYVYIFSVIALFILLLACINFMNLSTAGSAGRAKEVGVRKVMGSVKTQLVSQFLTESILLTFLALGLALGLVFLLLPGFNALSGKQFTPGEIANWRMLSGTLGACLVIGLLAGSYPAFVLSSFKPITVLNGKGQASLRSGWLRNTLVTGQFVVSIGIIIATIVANQQLRFMQNKKVGFDKEQVLVLHDTQVLGAKLNAFKVELAKLSSVNRVVLAGFLPAGASKQSQDGILFRNGSRTGMQLTKSYFVDEDYLPTLGMSLALGRNFSKAFPSDSSAVLINEAAVRAYGFKTPIGQQLSITGDGSEGSKRTYTVVGVVKDFHFESMHQRIAPLVMFYGGDNSQLALRIQTDDVPRLLTTIEKRWKAETGNPFVYSFLNERFNTLYQSEQRIGQLFGVFAGLAVLISCLGLFGLAALTTHQRTKEIGVRKVLGASVTSIVTLLLANYLRLILIALVIASPIARYTMSQWLGDFAYKINVEWWVFAVAGGLAIGVAILTVSYQAIKAALMNPVKSLRTE</sequence>
<dbReference type="Proteomes" id="UP000436006">
    <property type="component" value="Unassembled WGS sequence"/>
</dbReference>
<evidence type="ECO:0000259" key="7">
    <source>
        <dbReference type="Pfam" id="PF02687"/>
    </source>
</evidence>
<dbReference type="PANTHER" id="PTHR30572">
    <property type="entry name" value="MEMBRANE COMPONENT OF TRANSPORTER-RELATED"/>
    <property type="match status" value="1"/>
</dbReference>
<dbReference type="GO" id="GO:0005886">
    <property type="term" value="C:plasma membrane"/>
    <property type="evidence" value="ECO:0007669"/>
    <property type="project" value="UniProtKB-SubCell"/>
</dbReference>
<evidence type="ECO:0000256" key="6">
    <source>
        <dbReference type="SAM" id="Phobius"/>
    </source>
</evidence>
<accession>A0A7K1S5M0</accession>
<evidence type="ECO:0000256" key="2">
    <source>
        <dbReference type="ARBA" id="ARBA00022475"/>
    </source>
</evidence>
<dbReference type="InterPro" id="IPR003838">
    <property type="entry name" value="ABC3_permease_C"/>
</dbReference>
<dbReference type="InterPro" id="IPR025857">
    <property type="entry name" value="MacB_PCD"/>
</dbReference>
<feature type="transmembrane region" description="Helical" evidence="6">
    <location>
        <begin position="803"/>
        <end position="833"/>
    </location>
</feature>
<feature type="transmembrane region" description="Helical" evidence="6">
    <location>
        <begin position="767"/>
        <end position="791"/>
    </location>
</feature>
<dbReference type="NCBIfam" id="NF038404">
    <property type="entry name" value="perm_prefix_2"/>
    <property type="match status" value="1"/>
</dbReference>
<feature type="transmembrane region" description="Helical" evidence="6">
    <location>
        <begin position="471"/>
        <end position="494"/>
    </location>
</feature>
<comment type="subcellular location">
    <subcellularLocation>
        <location evidence="1">Cell membrane</location>
        <topology evidence="1">Multi-pass membrane protein</topology>
    </subcellularLocation>
</comment>
<feature type="transmembrane region" description="Helical" evidence="6">
    <location>
        <begin position="432"/>
        <end position="451"/>
    </location>
</feature>
<feature type="transmembrane region" description="Helical" evidence="6">
    <location>
        <begin position="515"/>
        <end position="538"/>
    </location>
</feature>
<reference evidence="9 10" key="1">
    <citation type="submission" date="2019-12" db="EMBL/GenBank/DDBJ databases">
        <title>Spirosoma sp. HMF4905 genome sequencing and assembly.</title>
        <authorList>
            <person name="Kang H."/>
            <person name="Cha I."/>
            <person name="Kim H."/>
            <person name="Joh K."/>
        </authorList>
    </citation>
    <scope>NUCLEOTIDE SEQUENCE [LARGE SCALE GENOMIC DNA]</scope>
    <source>
        <strain evidence="9 10">HMF4905</strain>
    </source>
</reference>
<evidence type="ECO:0000313" key="9">
    <source>
        <dbReference type="EMBL" id="MVM29123.1"/>
    </source>
</evidence>
<evidence type="ECO:0000256" key="1">
    <source>
        <dbReference type="ARBA" id="ARBA00004651"/>
    </source>
</evidence>
<feature type="domain" description="MacB-like periplasmic core" evidence="8">
    <location>
        <begin position="106"/>
        <end position="317"/>
    </location>
</feature>
<dbReference type="AlphaFoldDB" id="A0A7K1S5M0"/>
<feature type="transmembrane region" description="Helical" evidence="6">
    <location>
        <begin position="376"/>
        <end position="398"/>
    </location>
</feature>
<keyword evidence="10" id="KW-1185">Reference proteome</keyword>
<keyword evidence="2" id="KW-1003">Cell membrane</keyword>